<evidence type="ECO:0000256" key="10">
    <source>
        <dbReference type="ARBA" id="ARBA00044142"/>
    </source>
</evidence>
<dbReference type="InterPro" id="IPR033910">
    <property type="entry name" value="GluRS_core"/>
</dbReference>
<dbReference type="AlphaFoldDB" id="A0A5E4M5L0"/>
<dbReference type="GO" id="GO:0005524">
    <property type="term" value="F:ATP binding"/>
    <property type="evidence" value="ECO:0007669"/>
    <property type="project" value="UniProtKB-KW"/>
</dbReference>
<dbReference type="InterPro" id="IPR008925">
    <property type="entry name" value="aa_tRNA-synth_I_cd-bd_sf"/>
</dbReference>
<evidence type="ECO:0000256" key="11">
    <source>
        <dbReference type="ARBA" id="ARBA00044251"/>
    </source>
</evidence>
<evidence type="ECO:0000313" key="22">
    <source>
        <dbReference type="Proteomes" id="UP000325440"/>
    </source>
</evidence>
<evidence type="ECO:0000256" key="5">
    <source>
        <dbReference type="ARBA" id="ARBA00022840"/>
    </source>
</evidence>
<feature type="domain" description="GS catalytic" evidence="20">
    <location>
        <begin position="720"/>
        <end position="998"/>
    </location>
</feature>
<evidence type="ECO:0000256" key="1">
    <source>
        <dbReference type="ARBA" id="ARBA00007894"/>
    </source>
</evidence>
<evidence type="ECO:0000259" key="20">
    <source>
        <dbReference type="PROSITE" id="PS51987"/>
    </source>
</evidence>
<evidence type="ECO:0000256" key="14">
    <source>
        <dbReference type="ARBA" id="ARBA00047479"/>
    </source>
</evidence>
<dbReference type="InterPro" id="IPR014746">
    <property type="entry name" value="Gln_synth/guanido_kin_cat_dom"/>
</dbReference>
<dbReference type="Pfam" id="PF12796">
    <property type="entry name" value="Ank_2"/>
    <property type="match status" value="1"/>
</dbReference>
<dbReference type="InterPro" id="IPR036770">
    <property type="entry name" value="Ankyrin_rpt-contain_sf"/>
</dbReference>
<dbReference type="HAMAP" id="MF_00022">
    <property type="entry name" value="Glu_tRNA_synth_type1"/>
    <property type="match status" value="1"/>
</dbReference>
<dbReference type="Gene3D" id="1.10.10.350">
    <property type="match status" value="1"/>
</dbReference>
<dbReference type="NCBIfam" id="TIGR00464">
    <property type="entry name" value="gltX_bact"/>
    <property type="match status" value="1"/>
</dbReference>
<evidence type="ECO:0000313" key="21">
    <source>
        <dbReference type="EMBL" id="VVC27445.1"/>
    </source>
</evidence>
<dbReference type="InterPro" id="IPR000924">
    <property type="entry name" value="Glu/Gln-tRNA-synth"/>
</dbReference>
<dbReference type="PROSITE" id="PS00178">
    <property type="entry name" value="AA_TRNA_LIGASE_I"/>
    <property type="match status" value="1"/>
</dbReference>
<reference evidence="21 22" key="1">
    <citation type="submission" date="2019-08" db="EMBL/GenBank/DDBJ databases">
        <authorList>
            <person name="Alioto T."/>
            <person name="Alioto T."/>
            <person name="Gomez Garrido J."/>
        </authorList>
    </citation>
    <scope>NUCLEOTIDE SEQUENCE [LARGE SCALE GENOMIC DNA]</scope>
</reference>
<evidence type="ECO:0000256" key="19">
    <source>
        <dbReference type="RuleBase" id="RU363037"/>
    </source>
</evidence>
<dbReference type="InterPro" id="IPR020751">
    <property type="entry name" value="aa-tRNA-synth_I_codon-bd_sub2"/>
</dbReference>
<feature type="repeat" description="ANK" evidence="16">
    <location>
        <begin position="150"/>
        <end position="182"/>
    </location>
</feature>
<dbReference type="InterPro" id="IPR001412">
    <property type="entry name" value="aa-tRNA-synth_I_CS"/>
</dbReference>
<evidence type="ECO:0000256" key="4">
    <source>
        <dbReference type="ARBA" id="ARBA00022741"/>
    </source>
</evidence>
<keyword evidence="6 19" id="KW-0648">Protein biosynthesis</keyword>
<dbReference type="InterPro" id="IPR045462">
    <property type="entry name" value="aa-tRNA-synth_I_cd-bd"/>
</dbReference>
<dbReference type="InterPro" id="IPR002110">
    <property type="entry name" value="Ankyrin_rpt"/>
</dbReference>
<feature type="repeat" description="ANK" evidence="16">
    <location>
        <begin position="216"/>
        <end position="248"/>
    </location>
</feature>
<evidence type="ECO:0000256" key="8">
    <source>
        <dbReference type="ARBA" id="ARBA00030865"/>
    </source>
</evidence>
<dbReference type="EC" id="6.1.1.24" evidence="9"/>
<dbReference type="Pfam" id="PF19269">
    <property type="entry name" value="Anticodon_2"/>
    <property type="match status" value="1"/>
</dbReference>
<keyword evidence="7 19" id="KW-0030">Aminoacyl-tRNA synthetase</keyword>
<dbReference type="SUPFAM" id="SSF48163">
    <property type="entry name" value="An anticodon-binding domain of class I aminoacyl-tRNA synthetases"/>
    <property type="match status" value="1"/>
</dbReference>
<evidence type="ECO:0000256" key="13">
    <source>
        <dbReference type="ARBA" id="ARBA00047366"/>
    </source>
</evidence>
<name>A0A5E4M5L0_9HEMI</name>
<evidence type="ECO:0000256" key="15">
    <source>
        <dbReference type="ARBA" id="ARBA00047689"/>
    </source>
</evidence>
<dbReference type="SMART" id="SM01230">
    <property type="entry name" value="Gln-synt_C"/>
    <property type="match status" value="1"/>
</dbReference>
<dbReference type="Pfam" id="PF00749">
    <property type="entry name" value="tRNA-synt_1c"/>
    <property type="match status" value="1"/>
</dbReference>
<evidence type="ECO:0000256" key="3">
    <source>
        <dbReference type="ARBA" id="ARBA00022598"/>
    </source>
</evidence>
<dbReference type="GO" id="GO:0008270">
    <property type="term" value="F:zinc ion binding"/>
    <property type="evidence" value="ECO:0007669"/>
    <property type="project" value="InterPro"/>
</dbReference>
<dbReference type="SUPFAM" id="SSF48403">
    <property type="entry name" value="Ankyrin repeat"/>
    <property type="match status" value="1"/>
</dbReference>
<dbReference type="GO" id="GO:0050561">
    <property type="term" value="F:glutamate-tRNA(Gln) ligase activity"/>
    <property type="evidence" value="ECO:0007669"/>
    <property type="project" value="UniProtKB-EC"/>
</dbReference>
<dbReference type="PRINTS" id="PR00987">
    <property type="entry name" value="TRNASYNTHGLU"/>
</dbReference>
<dbReference type="SUPFAM" id="SSF52374">
    <property type="entry name" value="Nucleotidylyl transferase"/>
    <property type="match status" value="1"/>
</dbReference>
<evidence type="ECO:0000256" key="9">
    <source>
        <dbReference type="ARBA" id="ARBA00044054"/>
    </source>
</evidence>
<dbReference type="Pfam" id="PF00120">
    <property type="entry name" value="Gln-synt_C"/>
    <property type="match status" value="1"/>
</dbReference>
<dbReference type="InterPro" id="IPR020058">
    <property type="entry name" value="Glu/Gln-tRNA-synth_Ib_cat-dom"/>
</dbReference>
<keyword evidence="5 19" id="KW-0067">ATP-binding</keyword>
<comment type="catalytic activity">
    <reaction evidence="14">
        <text>tRNA(Glx) + L-glutamate + ATP = L-glutamyl-tRNA(Glx) + AMP + diphosphate</text>
        <dbReference type="Rhea" id="RHEA:18397"/>
        <dbReference type="Rhea" id="RHEA-COMP:9713"/>
        <dbReference type="Rhea" id="RHEA-COMP:9716"/>
        <dbReference type="ChEBI" id="CHEBI:29985"/>
        <dbReference type="ChEBI" id="CHEBI:30616"/>
        <dbReference type="ChEBI" id="CHEBI:33019"/>
        <dbReference type="ChEBI" id="CHEBI:78442"/>
        <dbReference type="ChEBI" id="CHEBI:78520"/>
        <dbReference type="ChEBI" id="CHEBI:456215"/>
        <dbReference type="EC" id="6.1.1.24"/>
    </reaction>
    <physiologicalReaction direction="left-to-right" evidence="14">
        <dbReference type="Rhea" id="RHEA:18398"/>
    </physiologicalReaction>
</comment>
<dbReference type="PROSITE" id="PS51987">
    <property type="entry name" value="GS_CATALYTIC"/>
    <property type="match status" value="1"/>
</dbReference>
<comment type="catalytic activity">
    <reaction evidence="13">
        <text>tRNA(Glu) + L-glutamate + ATP = L-glutamyl-tRNA(Glu) + AMP + diphosphate</text>
        <dbReference type="Rhea" id="RHEA:23540"/>
        <dbReference type="Rhea" id="RHEA-COMP:9663"/>
        <dbReference type="Rhea" id="RHEA-COMP:9680"/>
        <dbReference type="ChEBI" id="CHEBI:29985"/>
        <dbReference type="ChEBI" id="CHEBI:30616"/>
        <dbReference type="ChEBI" id="CHEBI:33019"/>
        <dbReference type="ChEBI" id="CHEBI:78442"/>
        <dbReference type="ChEBI" id="CHEBI:78520"/>
        <dbReference type="ChEBI" id="CHEBI:456215"/>
        <dbReference type="EC" id="6.1.1.17"/>
    </reaction>
    <physiologicalReaction direction="left-to-right" evidence="13">
        <dbReference type="Rhea" id="RHEA:23541"/>
    </physiologicalReaction>
</comment>
<evidence type="ECO:0000256" key="16">
    <source>
        <dbReference type="PROSITE-ProRule" id="PRU00023"/>
    </source>
</evidence>
<evidence type="ECO:0000256" key="12">
    <source>
        <dbReference type="ARBA" id="ARBA00044313"/>
    </source>
</evidence>
<dbReference type="GO" id="GO:0004356">
    <property type="term" value="F:glutamine synthetase activity"/>
    <property type="evidence" value="ECO:0007669"/>
    <property type="project" value="InterPro"/>
</dbReference>
<feature type="repeat" description="ANK" evidence="16">
    <location>
        <begin position="183"/>
        <end position="215"/>
    </location>
</feature>
<evidence type="ECO:0000256" key="18">
    <source>
        <dbReference type="RuleBase" id="RU000384"/>
    </source>
</evidence>
<dbReference type="InterPro" id="IPR004527">
    <property type="entry name" value="Glu-tRNA-ligase_bac/mito"/>
</dbReference>
<dbReference type="Gene3D" id="1.25.40.20">
    <property type="entry name" value="Ankyrin repeat-containing domain"/>
    <property type="match status" value="1"/>
</dbReference>
<dbReference type="SMART" id="SM00248">
    <property type="entry name" value="ANK"/>
    <property type="match status" value="3"/>
</dbReference>
<evidence type="ECO:0000256" key="7">
    <source>
        <dbReference type="ARBA" id="ARBA00023146"/>
    </source>
</evidence>
<dbReference type="PANTHER" id="PTHR43311:SF2">
    <property type="entry name" value="GLUTAMATE--TRNA LIGASE, MITOCHONDRIAL-RELATED"/>
    <property type="match status" value="1"/>
</dbReference>
<dbReference type="SUPFAM" id="SSF55931">
    <property type="entry name" value="Glutamine synthetase/guanido kinase"/>
    <property type="match status" value="1"/>
</dbReference>
<evidence type="ECO:0000256" key="17">
    <source>
        <dbReference type="PROSITE-ProRule" id="PRU01331"/>
    </source>
</evidence>
<dbReference type="PROSITE" id="PS50088">
    <property type="entry name" value="ANK_REPEAT"/>
    <property type="match status" value="3"/>
</dbReference>
<dbReference type="CDD" id="cd00808">
    <property type="entry name" value="GluRS_core"/>
    <property type="match status" value="1"/>
</dbReference>
<gene>
    <name evidence="21" type="ORF">CINCED_3A009337</name>
</gene>
<dbReference type="GO" id="GO:0000049">
    <property type="term" value="F:tRNA binding"/>
    <property type="evidence" value="ECO:0007669"/>
    <property type="project" value="InterPro"/>
</dbReference>
<dbReference type="Gene3D" id="3.40.50.620">
    <property type="entry name" value="HUPs"/>
    <property type="match status" value="1"/>
</dbReference>
<dbReference type="PROSITE" id="PS50297">
    <property type="entry name" value="ANK_REP_REGION"/>
    <property type="match status" value="3"/>
</dbReference>
<keyword evidence="16" id="KW-0040">ANK repeat</keyword>
<dbReference type="Proteomes" id="UP000325440">
    <property type="component" value="Unassembled WGS sequence"/>
</dbReference>
<dbReference type="InterPro" id="IPR014729">
    <property type="entry name" value="Rossmann-like_a/b/a_fold"/>
</dbReference>
<dbReference type="EC" id="6.1.1.17" evidence="2"/>
<evidence type="ECO:0000256" key="2">
    <source>
        <dbReference type="ARBA" id="ARBA00012835"/>
    </source>
</evidence>
<keyword evidence="4 19" id="KW-0547">Nucleotide-binding</keyword>
<accession>A0A5E4M5L0</accession>
<keyword evidence="22" id="KW-1185">Reference proteome</keyword>
<sequence length="998" mass="113289">MSGEKLKELLKQASSTEGVSRENIIDILKEILAQKFPHAHEGWEKSKYGELSVNHLFSFQDEPVKELEKSELDIKENELDIDEGYEEGEFGIDPLNPEDINIIRWEKIKWEEDEFDNLSPSQSELISEVAENVLSDNDESPELQNENTGDEFSLLYMAAFYGMLELVDILLKAGADPNIPDNNGSTDLHRAVKNGHREVVRILLDKGANVNAADIYGNTPLHYAAQHGDEGIIKILSAKSADNALENIEGKTPISLAKDDETKKFLKDAENESTYLTDIEIEKLCKAQADGFARSIVVHDDFRYYGLIFNYNHRMSNVITRFAPSPTGFLHIGGARTALFSWLYAKHHGGKFLLRIEDTDQKRSKKEAIDVITNGLKWLGIDHDGEIVYQSERRERHIEVANRLVEMGKAYYCYCPIDEVTEEKVRAREGGKIYKHKCTANIDKSIKPVVRFKVEEHSTPSEIEFQERSIIVDDKVYGQVKISSAQLDDMIILRSDNTPTYIFAVVVDDHDAGVTHIIRGSDHLTNTFKQLLIYQALNFNVPHFAHVPLIHGEDGNKLSKRHCATSICDYEKMGILPEAMRNYLLRLGWSHGNDEIIGDEQALEWFNLDSIGRSPAQLDFKKLEHLNNYYINNTSNEDILSILTPKLNLTDKKRNYLLQGLTELKKRANNLIELLDSAKFYTEDLPLSLSEEAHKIIIANLSTIDLLTSFFSHINNEDWHKNSLSTQIKKFATLHDMKMSDIYHSLRAPITGVMDAPGIIDIMKNMFPVFGIELEFYIEGIEADLFLNDIENKIGLFGFSCEKESSQHQYEVKSCCYTNSNDLIKHFESVKEILADTAHKLGGSVSFKAKPYLDRAGSALNVHVNLVDLDNNNLFYAYDSNHLLYSIGGLCAMMKKHMPYFAPSDDSYLRFRYPDINTPTTVSWGMNNRTAAIRIPNFAGNFKKCRLEHRVPGADCTLQEVLMAITEGIIFGIKNKIIPPEKVYGIASDSQYGMERLI</sequence>
<dbReference type="OrthoDB" id="428822at2759"/>
<dbReference type="Gene3D" id="3.30.590.10">
    <property type="entry name" value="Glutamine synthetase/guanido kinase, catalytic domain"/>
    <property type="match status" value="1"/>
</dbReference>
<proteinExistence type="inferred from homology"/>
<dbReference type="EMBL" id="CABPRJ010000116">
    <property type="protein sequence ID" value="VVC27445.1"/>
    <property type="molecule type" value="Genomic_DNA"/>
</dbReference>
<dbReference type="InterPro" id="IPR008146">
    <property type="entry name" value="Gln_synth_cat_dom"/>
</dbReference>
<dbReference type="PANTHER" id="PTHR43311">
    <property type="entry name" value="GLUTAMATE--TRNA LIGASE"/>
    <property type="match status" value="1"/>
</dbReference>
<comment type="similarity">
    <text evidence="17 18">Belongs to the glutamine synthetase family.</text>
</comment>
<dbReference type="GO" id="GO:0005829">
    <property type="term" value="C:cytosol"/>
    <property type="evidence" value="ECO:0007669"/>
    <property type="project" value="TreeGrafter"/>
</dbReference>
<organism evidence="21 22">
    <name type="scientific">Cinara cedri</name>
    <dbReference type="NCBI Taxonomy" id="506608"/>
    <lineage>
        <taxon>Eukaryota</taxon>
        <taxon>Metazoa</taxon>
        <taxon>Ecdysozoa</taxon>
        <taxon>Arthropoda</taxon>
        <taxon>Hexapoda</taxon>
        <taxon>Insecta</taxon>
        <taxon>Pterygota</taxon>
        <taxon>Neoptera</taxon>
        <taxon>Paraneoptera</taxon>
        <taxon>Hemiptera</taxon>
        <taxon>Sternorrhyncha</taxon>
        <taxon>Aphidomorpha</taxon>
        <taxon>Aphidoidea</taxon>
        <taxon>Aphididae</taxon>
        <taxon>Lachninae</taxon>
        <taxon>Cinara</taxon>
    </lineage>
</organism>
<evidence type="ECO:0000256" key="6">
    <source>
        <dbReference type="ARBA" id="ARBA00022917"/>
    </source>
</evidence>
<comment type="catalytic activity">
    <reaction evidence="15">
        <text>tRNA(Gln) + L-glutamate + ATP = L-glutamyl-tRNA(Gln) + AMP + diphosphate</text>
        <dbReference type="Rhea" id="RHEA:64612"/>
        <dbReference type="Rhea" id="RHEA-COMP:9662"/>
        <dbReference type="Rhea" id="RHEA-COMP:9684"/>
        <dbReference type="ChEBI" id="CHEBI:29985"/>
        <dbReference type="ChEBI" id="CHEBI:30616"/>
        <dbReference type="ChEBI" id="CHEBI:33019"/>
        <dbReference type="ChEBI" id="CHEBI:78442"/>
        <dbReference type="ChEBI" id="CHEBI:78520"/>
        <dbReference type="ChEBI" id="CHEBI:456215"/>
    </reaction>
    <physiologicalReaction direction="left-to-right" evidence="15">
        <dbReference type="Rhea" id="RHEA:64613"/>
    </physiologicalReaction>
</comment>
<dbReference type="GO" id="GO:0004818">
    <property type="term" value="F:glutamate-tRNA ligase activity"/>
    <property type="evidence" value="ECO:0007669"/>
    <property type="project" value="UniProtKB-EC"/>
</dbReference>
<comment type="similarity">
    <text evidence="1">Belongs to the class-I aminoacyl-tRNA synthetase family. Glutamate--tRNA ligase type 1 subfamily.</text>
</comment>
<dbReference type="GO" id="GO:0006424">
    <property type="term" value="P:glutamyl-tRNA aminoacylation"/>
    <property type="evidence" value="ECO:0007669"/>
    <property type="project" value="InterPro"/>
</dbReference>
<protein>
    <recommendedName>
        <fullName evidence="10">Nondiscriminating glutamyl-tRNA synthetase EARS2, mitochondrial</fullName>
        <ecNumber evidence="2">6.1.1.17</ecNumber>
        <ecNumber evidence="9">6.1.1.24</ecNumber>
    </recommendedName>
    <alternativeName>
        <fullName evidence="12">Glutamate--tRNA(Gln) ligase EARS2, mitochondrial</fullName>
    </alternativeName>
    <alternativeName>
        <fullName evidence="8">Glutamyl-tRNA synthetase</fullName>
    </alternativeName>
    <alternativeName>
        <fullName evidence="11">Mitochondrial glutamyl-tRNA synthetase</fullName>
    </alternativeName>
</protein>
<dbReference type="InterPro" id="IPR049940">
    <property type="entry name" value="GluQ/Sye"/>
</dbReference>
<keyword evidence="3 19" id="KW-0436">Ligase</keyword>